<evidence type="ECO:0000313" key="3">
    <source>
        <dbReference type="Proteomes" id="UP000469890"/>
    </source>
</evidence>
<proteinExistence type="predicted"/>
<organism evidence="2 3">
    <name type="scientific">Mucor circinelloides f. lusitanicus</name>
    <name type="common">Mucor racemosus var. lusitanicus</name>
    <dbReference type="NCBI Taxonomy" id="29924"/>
    <lineage>
        <taxon>Eukaryota</taxon>
        <taxon>Fungi</taxon>
        <taxon>Fungi incertae sedis</taxon>
        <taxon>Mucoromycota</taxon>
        <taxon>Mucoromycotina</taxon>
        <taxon>Mucoromycetes</taxon>
        <taxon>Mucorales</taxon>
        <taxon>Mucorineae</taxon>
        <taxon>Mucoraceae</taxon>
        <taxon>Mucor</taxon>
    </lineage>
</organism>
<gene>
    <name evidence="2" type="ORF">FB192DRAFT_1353702</name>
</gene>
<sequence length="211" mass="23275">MPSNNGQDLDDLFLLVAHGVDFLTTRENTKWEEEGGYDFHPWNRPQSSFAVRQQEQQQQRNKDVPPLPVDYTSQRNQSHDGANGPMSGSSASINGNHETAADNTSAALAMARSLLLSPTASEEQQQQQNKPISPPLTPLPQQPLQENPQEEHVQSPPSQQPQESPLSMAKRILGAKVEIPSPSAQPVAVPQQHQSVDDEELQRIVASHIVF</sequence>
<dbReference type="Proteomes" id="UP000469890">
    <property type="component" value="Unassembled WGS sequence"/>
</dbReference>
<feature type="compositionally biased region" description="Polar residues" evidence="1">
    <location>
        <begin position="118"/>
        <end position="131"/>
    </location>
</feature>
<reference evidence="2 3" key="1">
    <citation type="submission" date="2019-09" db="EMBL/GenBank/DDBJ databases">
        <authorList>
            <consortium name="DOE Joint Genome Institute"/>
            <person name="Mondo S.J."/>
            <person name="Navarro-Mendoza M.I."/>
            <person name="Perez-Arques C."/>
            <person name="Panchal S."/>
            <person name="Nicolas F.E."/>
            <person name="Ganguly P."/>
            <person name="Pangilinan J."/>
            <person name="Grigoriev I."/>
            <person name="Heitman J."/>
            <person name="Sanya K."/>
            <person name="Garre V."/>
        </authorList>
    </citation>
    <scope>NUCLEOTIDE SEQUENCE [LARGE SCALE GENOMIC DNA]</scope>
    <source>
        <strain evidence="2 3">MU402</strain>
    </source>
</reference>
<dbReference type="AlphaFoldDB" id="A0A8H4BS80"/>
<feature type="compositionally biased region" description="Pro residues" evidence="1">
    <location>
        <begin position="132"/>
        <end position="141"/>
    </location>
</feature>
<feature type="region of interest" description="Disordered" evidence="1">
    <location>
        <begin position="34"/>
        <end position="98"/>
    </location>
</feature>
<comment type="caution">
    <text evidence="2">The sequence shown here is derived from an EMBL/GenBank/DDBJ whole genome shotgun (WGS) entry which is preliminary data.</text>
</comment>
<evidence type="ECO:0000313" key="2">
    <source>
        <dbReference type="EMBL" id="KAF1807075.1"/>
    </source>
</evidence>
<evidence type="ECO:0000256" key="1">
    <source>
        <dbReference type="SAM" id="MobiDB-lite"/>
    </source>
</evidence>
<protein>
    <submittedName>
        <fullName evidence="2">Uncharacterized protein</fullName>
    </submittedName>
</protein>
<name>A0A8H4BS80_MUCCL</name>
<feature type="compositionally biased region" description="Polar residues" evidence="1">
    <location>
        <begin position="71"/>
        <end position="98"/>
    </location>
</feature>
<dbReference type="EMBL" id="JAAECE010000001">
    <property type="protein sequence ID" value="KAF1807075.1"/>
    <property type="molecule type" value="Genomic_DNA"/>
</dbReference>
<accession>A0A8H4BS80</accession>
<feature type="compositionally biased region" description="Low complexity" evidence="1">
    <location>
        <begin position="154"/>
        <end position="165"/>
    </location>
</feature>
<feature type="region of interest" description="Disordered" evidence="1">
    <location>
        <begin position="118"/>
        <end position="198"/>
    </location>
</feature>